<feature type="signal peptide" evidence="1">
    <location>
        <begin position="1"/>
        <end position="26"/>
    </location>
</feature>
<dbReference type="Gene3D" id="1.25.40.390">
    <property type="match status" value="1"/>
</dbReference>
<organism evidence="2 3">
    <name type="scientific">Pedobacter vanadiisoli</name>
    <dbReference type="NCBI Taxonomy" id="1761975"/>
    <lineage>
        <taxon>Bacteria</taxon>
        <taxon>Pseudomonadati</taxon>
        <taxon>Bacteroidota</taxon>
        <taxon>Sphingobacteriia</taxon>
        <taxon>Sphingobacteriales</taxon>
        <taxon>Sphingobacteriaceae</taxon>
        <taxon>Pedobacter</taxon>
    </lineage>
</organism>
<keyword evidence="3" id="KW-1185">Reference proteome</keyword>
<dbReference type="InterPro" id="IPR011990">
    <property type="entry name" value="TPR-like_helical_dom_sf"/>
</dbReference>
<dbReference type="PROSITE" id="PS51257">
    <property type="entry name" value="PROKAR_LIPOPROTEIN"/>
    <property type="match status" value="1"/>
</dbReference>
<sequence>MKKNLYKIIAASLVLVTMLSSCDKNFQEVNTDPINILSTTPEKLLAPALVNTLTAGMTRNRNFNNELMQVTVSISDGDGTVFRYEYRNTFSDYLWNAWYIQLTNFKDIYKLAGKPGMENKSYQGISLVCQSWVYSMLSDTYGDIPYFQSNQGTNAVLEPAFDKQQDIYLDMFKKLEEANTLLTEGTAITTSSDPVFKGDIAKWRKFCNSLYLRLLLRVSGKAAVSAQVIAKIKEIVDTNPAKYPIMTNNAESATLKWTGLTGTDPFVNPYVNGVRVQDFRAPAIGSFFIDHLANWGDPRIDISAGKGYAVNGINRFGISQGATGGFKGVPSGYIVGAGVVKEAYFYSYDQTSSGVAIGARSLQQSSQTGILMNFAEVQFILAEAALKGWINGPAEGFYNTGIANAINYWVPNFPTSTTSPTYIEYITNADIDWNNGLSADEKMEQIHLQKYYALFLVDMQQWFEYRRTGHPILPKGPGLRNGGIMPARMVYPVYVQSANPTSYQKAIAAQGEDVISTQVWWQKP</sequence>
<name>A0ABW5MGZ1_9SPHI</name>
<evidence type="ECO:0000313" key="2">
    <source>
        <dbReference type="EMBL" id="MFD2581913.1"/>
    </source>
</evidence>
<keyword evidence="2" id="KW-0449">Lipoprotein</keyword>
<feature type="chain" id="PRO_5045458719" evidence="1">
    <location>
        <begin position="27"/>
        <end position="524"/>
    </location>
</feature>
<comment type="caution">
    <text evidence="2">The sequence shown here is derived from an EMBL/GenBank/DDBJ whole genome shotgun (WGS) entry which is preliminary data.</text>
</comment>
<evidence type="ECO:0000256" key="1">
    <source>
        <dbReference type="SAM" id="SignalP"/>
    </source>
</evidence>
<dbReference type="Proteomes" id="UP001597461">
    <property type="component" value="Unassembled WGS sequence"/>
</dbReference>
<dbReference type="SUPFAM" id="SSF48452">
    <property type="entry name" value="TPR-like"/>
    <property type="match status" value="1"/>
</dbReference>
<accession>A0ABW5MGZ1</accession>
<dbReference type="EMBL" id="JBHULL010000005">
    <property type="protein sequence ID" value="MFD2581913.1"/>
    <property type="molecule type" value="Genomic_DNA"/>
</dbReference>
<dbReference type="InterPro" id="IPR041662">
    <property type="entry name" value="SusD-like_2"/>
</dbReference>
<protein>
    <submittedName>
        <fullName evidence="2">SusD/RagB family nutrient-binding outer membrane lipoprotein</fullName>
    </submittedName>
</protein>
<proteinExistence type="predicted"/>
<dbReference type="RefSeq" id="WP_379075973.1">
    <property type="nucleotide sequence ID" value="NZ_JBHULL010000005.1"/>
</dbReference>
<evidence type="ECO:0000313" key="3">
    <source>
        <dbReference type="Proteomes" id="UP001597461"/>
    </source>
</evidence>
<reference evidence="3" key="1">
    <citation type="journal article" date="2019" name="Int. J. Syst. Evol. Microbiol.">
        <title>The Global Catalogue of Microorganisms (GCM) 10K type strain sequencing project: providing services to taxonomists for standard genome sequencing and annotation.</title>
        <authorList>
            <consortium name="The Broad Institute Genomics Platform"/>
            <consortium name="The Broad Institute Genome Sequencing Center for Infectious Disease"/>
            <person name="Wu L."/>
            <person name="Ma J."/>
        </authorList>
    </citation>
    <scope>NUCLEOTIDE SEQUENCE [LARGE SCALE GENOMIC DNA]</scope>
    <source>
        <strain evidence="3">KCTC 42866</strain>
    </source>
</reference>
<dbReference type="Pfam" id="PF12771">
    <property type="entry name" value="SusD-like_2"/>
    <property type="match status" value="1"/>
</dbReference>
<gene>
    <name evidence="2" type="ORF">ACFSR6_05380</name>
</gene>
<keyword evidence="1" id="KW-0732">Signal</keyword>